<keyword evidence="7 13" id="KW-0418">Kinase</keyword>
<dbReference type="Pfam" id="PF01453">
    <property type="entry name" value="B_lectin"/>
    <property type="match status" value="1"/>
</dbReference>
<dbReference type="InterPro" id="IPR008271">
    <property type="entry name" value="Ser/Thr_kinase_AS"/>
</dbReference>
<evidence type="ECO:0000256" key="2">
    <source>
        <dbReference type="ARBA" id="ARBA00022475"/>
    </source>
</evidence>
<comment type="catalytic activity">
    <reaction evidence="11 13">
        <text>L-threonyl-[protein] + ATP = O-phospho-L-threonyl-[protein] + ADP + H(+)</text>
        <dbReference type="Rhea" id="RHEA:46608"/>
        <dbReference type="Rhea" id="RHEA-COMP:11060"/>
        <dbReference type="Rhea" id="RHEA-COMP:11605"/>
        <dbReference type="ChEBI" id="CHEBI:15378"/>
        <dbReference type="ChEBI" id="CHEBI:30013"/>
        <dbReference type="ChEBI" id="CHEBI:30616"/>
        <dbReference type="ChEBI" id="CHEBI:61977"/>
        <dbReference type="ChEBI" id="CHEBI:456216"/>
        <dbReference type="EC" id="2.7.11.1"/>
    </reaction>
</comment>
<evidence type="ECO:0000256" key="4">
    <source>
        <dbReference type="ARBA" id="ARBA00022679"/>
    </source>
</evidence>
<dbReference type="Proteomes" id="UP001457282">
    <property type="component" value="Unassembled WGS sequence"/>
</dbReference>
<evidence type="ECO:0000256" key="13">
    <source>
        <dbReference type="PIRNR" id="PIRNR000641"/>
    </source>
</evidence>
<dbReference type="PROSITE" id="PS50011">
    <property type="entry name" value="PROTEIN_KINASE_DOM"/>
    <property type="match status" value="1"/>
</dbReference>
<evidence type="ECO:0000313" key="19">
    <source>
        <dbReference type="Proteomes" id="UP001457282"/>
    </source>
</evidence>
<dbReference type="EC" id="2.7.11.1" evidence="13"/>
<dbReference type="SUPFAM" id="SSF51110">
    <property type="entry name" value="alpha-D-mannose-specific plant lectins"/>
    <property type="match status" value="1"/>
</dbReference>
<comment type="catalytic activity">
    <reaction evidence="12 13">
        <text>L-seryl-[protein] + ATP = O-phospho-L-seryl-[protein] + ADP + H(+)</text>
        <dbReference type="Rhea" id="RHEA:17989"/>
        <dbReference type="Rhea" id="RHEA-COMP:9863"/>
        <dbReference type="Rhea" id="RHEA-COMP:11604"/>
        <dbReference type="ChEBI" id="CHEBI:15378"/>
        <dbReference type="ChEBI" id="CHEBI:29999"/>
        <dbReference type="ChEBI" id="CHEBI:30616"/>
        <dbReference type="ChEBI" id="CHEBI:83421"/>
        <dbReference type="ChEBI" id="CHEBI:456216"/>
        <dbReference type="EC" id="2.7.11.1"/>
    </reaction>
</comment>
<evidence type="ECO:0000256" key="3">
    <source>
        <dbReference type="ARBA" id="ARBA00022527"/>
    </source>
</evidence>
<accession>A0AAW1YA76</accession>
<gene>
    <name evidence="18" type="ORF">M0R45_011533</name>
</gene>
<dbReference type="AlphaFoldDB" id="A0AAW1YA76"/>
<dbReference type="SMART" id="SM00220">
    <property type="entry name" value="S_TKc"/>
    <property type="match status" value="1"/>
</dbReference>
<evidence type="ECO:0000256" key="1">
    <source>
        <dbReference type="ARBA" id="ARBA00004251"/>
    </source>
</evidence>
<keyword evidence="15" id="KW-1133">Transmembrane helix</keyword>
<keyword evidence="8 13" id="KW-0067">ATP-binding</keyword>
<dbReference type="Gene3D" id="1.10.510.10">
    <property type="entry name" value="Transferase(Phosphotransferase) domain 1"/>
    <property type="match status" value="1"/>
</dbReference>
<keyword evidence="4 13" id="KW-0808">Transferase</keyword>
<dbReference type="InterPro" id="IPR021820">
    <property type="entry name" value="S-locus_recpt_kinase_C"/>
</dbReference>
<protein>
    <recommendedName>
        <fullName evidence="13">Receptor-like serine/threonine-protein kinase</fullName>
        <ecNumber evidence="13">2.7.11.1</ecNumber>
    </recommendedName>
</protein>
<comment type="caution">
    <text evidence="18">The sequence shown here is derived from an EMBL/GenBank/DDBJ whole genome shotgun (WGS) entry which is preliminary data.</text>
</comment>
<comment type="subcellular location">
    <subcellularLocation>
        <location evidence="1">Cell membrane</location>
        <topology evidence="1">Single-pass type I membrane protein</topology>
    </subcellularLocation>
</comment>
<dbReference type="Pfam" id="PF11883">
    <property type="entry name" value="DUF3403"/>
    <property type="match status" value="1"/>
</dbReference>
<dbReference type="InterPro" id="IPR001245">
    <property type="entry name" value="Ser-Thr/Tyr_kinase_cat_dom"/>
</dbReference>
<dbReference type="SMART" id="SM00108">
    <property type="entry name" value="B_lectin"/>
    <property type="match status" value="1"/>
</dbReference>
<dbReference type="PROSITE" id="PS00108">
    <property type="entry name" value="PROTEIN_KINASE_ST"/>
    <property type="match status" value="1"/>
</dbReference>
<evidence type="ECO:0000256" key="11">
    <source>
        <dbReference type="ARBA" id="ARBA00047899"/>
    </source>
</evidence>
<feature type="transmembrane region" description="Helical" evidence="15">
    <location>
        <begin position="360"/>
        <end position="382"/>
    </location>
</feature>
<proteinExistence type="inferred from homology"/>
<dbReference type="Gene3D" id="2.90.10.10">
    <property type="entry name" value="Bulb-type lectin domain"/>
    <property type="match status" value="1"/>
</dbReference>
<evidence type="ECO:0000256" key="12">
    <source>
        <dbReference type="ARBA" id="ARBA00048679"/>
    </source>
</evidence>
<evidence type="ECO:0000259" key="17">
    <source>
        <dbReference type="PROSITE" id="PS50927"/>
    </source>
</evidence>
<dbReference type="GO" id="GO:0004674">
    <property type="term" value="F:protein serine/threonine kinase activity"/>
    <property type="evidence" value="ECO:0007669"/>
    <property type="project" value="UniProtKB-KW"/>
</dbReference>
<dbReference type="Pfam" id="PF07714">
    <property type="entry name" value="PK_Tyr_Ser-Thr"/>
    <property type="match status" value="1"/>
</dbReference>
<evidence type="ECO:0000256" key="10">
    <source>
        <dbReference type="ARBA" id="ARBA00023180"/>
    </source>
</evidence>
<dbReference type="InterPro" id="IPR000719">
    <property type="entry name" value="Prot_kinase_dom"/>
</dbReference>
<keyword evidence="2" id="KW-1003">Cell membrane</keyword>
<evidence type="ECO:0000256" key="9">
    <source>
        <dbReference type="ARBA" id="ARBA00023157"/>
    </source>
</evidence>
<reference evidence="18 19" key="1">
    <citation type="journal article" date="2023" name="G3 (Bethesda)">
        <title>A chromosome-length genome assembly and annotation of blackberry (Rubus argutus, cv. 'Hillquist').</title>
        <authorList>
            <person name="Bruna T."/>
            <person name="Aryal R."/>
            <person name="Dudchenko O."/>
            <person name="Sargent D.J."/>
            <person name="Mead D."/>
            <person name="Buti M."/>
            <person name="Cavallini A."/>
            <person name="Hytonen T."/>
            <person name="Andres J."/>
            <person name="Pham M."/>
            <person name="Weisz D."/>
            <person name="Mascagni F."/>
            <person name="Usai G."/>
            <person name="Natali L."/>
            <person name="Bassil N."/>
            <person name="Fernandez G.E."/>
            <person name="Lomsadze A."/>
            <person name="Armour M."/>
            <person name="Olukolu B."/>
            <person name="Poorten T."/>
            <person name="Britton C."/>
            <person name="Davik J."/>
            <person name="Ashrafi H."/>
            <person name="Aiden E.L."/>
            <person name="Borodovsky M."/>
            <person name="Worthington M."/>
        </authorList>
    </citation>
    <scope>NUCLEOTIDE SEQUENCE [LARGE SCALE GENOMIC DNA]</scope>
    <source>
        <strain evidence="18">PI 553951</strain>
    </source>
</reference>
<dbReference type="EMBL" id="JBEDUW010000002">
    <property type="protein sequence ID" value="KAK9946051.1"/>
    <property type="molecule type" value="Genomic_DNA"/>
</dbReference>
<evidence type="ECO:0000256" key="8">
    <source>
        <dbReference type="ARBA" id="ARBA00022840"/>
    </source>
</evidence>
<dbReference type="SUPFAM" id="SSF56112">
    <property type="entry name" value="Protein kinase-like (PK-like)"/>
    <property type="match status" value="1"/>
</dbReference>
<dbReference type="FunFam" id="1.10.510.10:FF:000060">
    <property type="entry name" value="G-type lectin S-receptor-like serine/threonine-protein kinase"/>
    <property type="match status" value="1"/>
</dbReference>
<evidence type="ECO:0000256" key="6">
    <source>
        <dbReference type="ARBA" id="ARBA00022741"/>
    </source>
</evidence>
<evidence type="ECO:0000259" key="16">
    <source>
        <dbReference type="PROSITE" id="PS50011"/>
    </source>
</evidence>
<dbReference type="InterPro" id="IPR024171">
    <property type="entry name" value="SRK-like_kinase"/>
</dbReference>
<dbReference type="PROSITE" id="PS50927">
    <property type="entry name" value="BULB_LECTIN"/>
    <property type="match status" value="1"/>
</dbReference>
<evidence type="ECO:0000256" key="5">
    <source>
        <dbReference type="ARBA" id="ARBA00022729"/>
    </source>
</evidence>
<name>A0AAW1YA76_RUBAR</name>
<dbReference type="FunFam" id="3.30.200.20:FF:000195">
    <property type="entry name" value="G-type lectin S-receptor-like serine/threonine-protein kinase"/>
    <property type="match status" value="1"/>
</dbReference>
<comment type="similarity">
    <text evidence="13">Belongs to the protein kinase superfamily. Ser/Thr protein kinase family.</text>
</comment>
<dbReference type="InterPro" id="IPR011009">
    <property type="entry name" value="Kinase-like_dom_sf"/>
</dbReference>
<dbReference type="PANTHER" id="PTHR27002">
    <property type="entry name" value="RECEPTOR-LIKE SERINE/THREONINE-PROTEIN KINASE SD1-8"/>
    <property type="match status" value="1"/>
</dbReference>
<dbReference type="GO" id="GO:0005524">
    <property type="term" value="F:ATP binding"/>
    <property type="evidence" value="ECO:0007669"/>
    <property type="project" value="UniProtKB-KW"/>
</dbReference>
<keyword evidence="5" id="KW-0732">Signal</keyword>
<organism evidence="18 19">
    <name type="scientific">Rubus argutus</name>
    <name type="common">Southern blackberry</name>
    <dbReference type="NCBI Taxonomy" id="59490"/>
    <lineage>
        <taxon>Eukaryota</taxon>
        <taxon>Viridiplantae</taxon>
        <taxon>Streptophyta</taxon>
        <taxon>Embryophyta</taxon>
        <taxon>Tracheophyta</taxon>
        <taxon>Spermatophyta</taxon>
        <taxon>Magnoliopsida</taxon>
        <taxon>eudicotyledons</taxon>
        <taxon>Gunneridae</taxon>
        <taxon>Pentapetalae</taxon>
        <taxon>rosids</taxon>
        <taxon>fabids</taxon>
        <taxon>Rosales</taxon>
        <taxon>Rosaceae</taxon>
        <taxon>Rosoideae</taxon>
        <taxon>Rosoideae incertae sedis</taxon>
        <taxon>Rubus</taxon>
    </lineage>
</organism>
<feature type="domain" description="Bulb-type lectin" evidence="17">
    <location>
        <begin position="36"/>
        <end position="156"/>
    </location>
</feature>
<keyword evidence="19" id="KW-1185">Reference proteome</keyword>
<feature type="compositionally biased region" description="Polar residues" evidence="14">
    <location>
        <begin position="745"/>
        <end position="766"/>
    </location>
</feature>
<keyword evidence="6 13" id="KW-0547">Nucleotide-binding</keyword>
<dbReference type="PANTHER" id="PTHR27002:SF1055">
    <property type="entry name" value="RECEPTOR-LIKE SERINE_THREONINE-PROTEIN KINASE"/>
    <property type="match status" value="1"/>
</dbReference>
<dbReference type="InterPro" id="IPR001480">
    <property type="entry name" value="Bulb-type_lectin_dom"/>
</dbReference>
<evidence type="ECO:0000313" key="18">
    <source>
        <dbReference type="EMBL" id="KAK9946051.1"/>
    </source>
</evidence>
<evidence type="ECO:0000256" key="7">
    <source>
        <dbReference type="ARBA" id="ARBA00022777"/>
    </source>
</evidence>
<keyword evidence="3 13" id="KW-0723">Serine/threonine-protein kinase</keyword>
<dbReference type="InterPro" id="IPR036426">
    <property type="entry name" value="Bulb-type_lectin_dom_sf"/>
</dbReference>
<dbReference type="GO" id="GO:0005886">
    <property type="term" value="C:plasma membrane"/>
    <property type="evidence" value="ECO:0007669"/>
    <property type="project" value="UniProtKB-SubCell"/>
</dbReference>
<evidence type="ECO:0000256" key="15">
    <source>
        <dbReference type="SAM" id="Phobius"/>
    </source>
</evidence>
<dbReference type="CDD" id="cd14066">
    <property type="entry name" value="STKc_IRAK"/>
    <property type="match status" value="1"/>
</dbReference>
<feature type="region of interest" description="Disordered" evidence="14">
    <location>
        <begin position="745"/>
        <end position="773"/>
    </location>
</feature>
<keyword evidence="15" id="KW-0472">Membrane</keyword>
<evidence type="ECO:0000256" key="14">
    <source>
        <dbReference type="SAM" id="MobiDB-lite"/>
    </source>
</evidence>
<sequence>MSEIVYSAVHSTPTTPTILSTQTWESPFLIVKTYEQSRRQINSPKKDNQTLVSAGAIFELGFFSDDFSGNRYVGIWFKADTKKVVWVGNREIPISDSSGFLQIRSGNLVLMDRRQVPWLINSGNVATTINTTATLLDSGNFVLKEAYTGTVLWQSFDNPTDTFLPGMKLGWSALNTNQPSFHLFVSWVSPQSPARGLFTLGVNRINFTKLQAWRGDKIQMNIGFWDGHNMRFIFDNSTTGNDYNFSYQSNADEAYFSFNNTKTYDLVWFVMNYTGNLDQYFMVDGKISSVSHPLCENSTGRCLNSLPSMCEIGDSFSQNNKVCQLYSGSKHDLLKTIVKGPGIIYIRGTAATIGGKKWKLWLVIAVPLASLLVFIPFSLCCYMRWRRGLKEAAVMTREGIINLDQVRLFQMGTNASPVQHDEVKGANNMELGRQKDQDLPLFSFSSIQTATNYFAESNKLGEGGFGPVYKGKVLVEGQEIAVKRLSKISRQGFGEFINEVSVICKLQHRNLVRLLGCCIEAEESILIYEYMPNKSLDFFIFDSTKHVLLDWRKRMNIMEGIAQGLLYLHKYSRLRIIHRDLKTSNILLDSDMNPKISDFGMARIFGDNDTRGKTNRVVGTFGYMSPEYAMDGLFSEKSDVFSFGVILLEIISGKKNLAFFEADHSLNLLGKAWTLWKEGSSMELMDSTLRASCSSSEVIRYIQMGLLCVQERAIDRPTMSDVVSLLSNQSSALPLPKEPAFLSQLNSTDADSSSSRQRHYTQNDITISEVHGR</sequence>
<dbReference type="PIRSF" id="PIRSF000641">
    <property type="entry name" value="SRK"/>
    <property type="match status" value="1"/>
</dbReference>
<keyword evidence="15" id="KW-0812">Transmembrane</keyword>
<dbReference type="Gene3D" id="3.30.200.20">
    <property type="entry name" value="Phosphorylase Kinase, domain 1"/>
    <property type="match status" value="1"/>
</dbReference>
<feature type="domain" description="Protein kinase" evidence="16">
    <location>
        <begin position="454"/>
        <end position="741"/>
    </location>
</feature>
<dbReference type="CDD" id="cd00028">
    <property type="entry name" value="B_lectin"/>
    <property type="match status" value="1"/>
</dbReference>
<keyword evidence="10" id="KW-0325">Glycoprotein</keyword>
<keyword evidence="9" id="KW-1015">Disulfide bond</keyword>